<keyword evidence="2" id="KW-1185">Reference proteome</keyword>
<dbReference type="EMBL" id="CASHSV030000002">
    <property type="protein sequence ID" value="CAJ2635778.1"/>
    <property type="molecule type" value="Genomic_DNA"/>
</dbReference>
<comment type="caution">
    <text evidence="1">The sequence shown here is derived from an EMBL/GenBank/DDBJ whole genome shotgun (WGS) entry which is preliminary data.</text>
</comment>
<evidence type="ECO:0000313" key="1">
    <source>
        <dbReference type="EMBL" id="CAJ2635778.1"/>
    </source>
</evidence>
<accession>A0ACB0IT79</accession>
<organism evidence="1 2">
    <name type="scientific">Trifolium pratense</name>
    <name type="common">Red clover</name>
    <dbReference type="NCBI Taxonomy" id="57577"/>
    <lineage>
        <taxon>Eukaryota</taxon>
        <taxon>Viridiplantae</taxon>
        <taxon>Streptophyta</taxon>
        <taxon>Embryophyta</taxon>
        <taxon>Tracheophyta</taxon>
        <taxon>Spermatophyta</taxon>
        <taxon>Magnoliopsida</taxon>
        <taxon>eudicotyledons</taxon>
        <taxon>Gunneridae</taxon>
        <taxon>Pentapetalae</taxon>
        <taxon>rosids</taxon>
        <taxon>fabids</taxon>
        <taxon>Fabales</taxon>
        <taxon>Fabaceae</taxon>
        <taxon>Papilionoideae</taxon>
        <taxon>50 kb inversion clade</taxon>
        <taxon>NPAAA clade</taxon>
        <taxon>Hologalegina</taxon>
        <taxon>IRL clade</taxon>
        <taxon>Trifolieae</taxon>
        <taxon>Trifolium</taxon>
    </lineage>
</organism>
<reference evidence="1" key="1">
    <citation type="submission" date="2023-10" db="EMBL/GenBank/DDBJ databases">
        <authorList>
            <person name="Rodriguez Cubillos JULIANA M."/>
            <person name="De Vega J."/>
        </authorList>
    </citation>
    <scope>NUCLEOTIDE SEQUENCE</scope>
</reference>
<name>A0ACB0IT79_TRIPR</name>
<proteinExistence type="predicted"/>
<sequence length="583" mass="65992">MSTKKSNTFCIYHSRIATLISPNSGKLVTTHFLKPCSKNSTPTLISPQTLFQINQYPHPKIHFKGWNNPQTKWGDWVEKLTAEQAYTWNKTGICDALLSSLHHFPVPRNPSLILALIQHWSPKTNTFVFPWGEATITLEDVMILGGFSVLGESVKLPLSSDLLSIEAKLIEIQRRILKSKSKKVSHNAWLKFFKEGLEEEKCDLSNLEHVGFLCLWLSRFVFPSCSDSVIDPRVFSIAIHLSQGKRMALASSVLASIYHNLSLLKEKLVSSSSSSVKDFDVKVNGLFQLVQQWLFERFPILGPKYPNELKKGEPRAARWHKLNSESEHASFEFILSKLESGENFVWRPYVLDLKNWCFVSHYKESEQFVNDGSNSDLEEELRCFGVCLCADEVIGLDCVEMYMPYRVTMQFGIDQDVPPNEFIVMSPCYNENFSFYVPSKYYKPCVSLEYHNWWKKSKVIEGKNVDGLDLVDDVVMIAKQYCEDENHASIASIENGSKRKSSSNNESKDNEGESGTKRRVLKKNESSSICGFNNDIGVGDCEVLFMSGKGEKQLGVGSYVNPLDVEDYACTILGTSSSHPISI</sequence>
<evidence type="ECO:0000313" key="2">
    <source>
        <dbReference type="Proteomes" id="UP001177021"/>
    </source>
</evidence>
<gene>
    <name evidence="1" type="ORF">MILVUS5_LOCUS6392</name>
</gene>
<protein>
    <submittedName>
        <fullName evidence="1">Uncharacterized protein</fullName>
    </submittedName>
</protein>
<dbReference type="Proteomes" id="UP001177021">
    <property type="component" value="Unassembled WGS sequence"/>
</dbReference>